<feature type="compositionally biased region" description="Basic and acidic residues" evidence="1">
    <location>
        <begin position="53"/>
        <end position="88"/>
    </location>
</feature>
<sequence>METKVNTPPREAEPIKDDIEHHKIESRNAEIGKEQSVSPRIGKPEGISPKTRPAHENVDLPRKEVQKTDVGIEKRDKVTEEGRIRDQKPITALRSPFNPSRSKTARSQHVTQSQEEDVDLHPGFRLPSLSASRMARQAEIHRPRTRTASLDIPRSEYPLSSNFGHSMFNETSEYPSIRTLPRPAPATISVLNEPASPAVSTAASTRTVSQPVMARSMYNQSNISISTDPMGTGLQRQIPSRPGKDWHRYKKADGYQT</sequence>
<dbReference type="EMBL" id="AHHD01000448">
    <property type="protein sequence ID" value="EKG12537.1"/>
    <property type="molecule type" value="Genomic_DNA"/>
</dbReference>
<dbReference type="Proteomes" id="UP000007129">
    <property type="component" value="Unassembled WGS sequence"/>
</dbReference>
<feature type="compositionally biased region" description="Polar residues" evidence="1">
    <location>
        <begin position="223"/>
        <end position="238"/>
    </location>
</feature>
<feature type="compositionally biased region" description="Polar residues" evidence="1">
    <location>
        <begin position="97"/>
        <end position="113"/>
    </location>
</feature>
<dbReference type="AlphaFoldDB" id="K2RIA4"/>
<gene>
    <name evidence="2" type="ORF">MPH_10337</name>
</gene>
<protein>
    <submittedName>
        <fullName evidence="2">Uncharacterized protein</fullName>
    </submittedName>
</protein>
<evidence type="ECO:0000256" key="1">
    <source>
        <dbReference type="SAM" id="MobiDB-lite"/>
    </source>
</evidence>
<comment type="caution">
    <text evidence="2">The sequence shown here is derived from an EMBL/GenBank/DDBJ whole genome shotgun (WGS) entry which is preliminary data.</text>
</comment>
<proteinExistence type="predicted"/>
<reference evidence="2 3" key="1">
    <citation type="journal article" date="2012" name="BMC Genomics">
        <title>Tools to kill: Genome of one of the most destructive plant pathogenic fungi Macrophomina phaseolina.</title>
        <authorList>
            <person name="Islam M.S."/>
            <person name="Haque M.S."/>
            <person name="Islam M.M."/>
            <person name="Emdad E.M."/>
            <person name="Halim A."/>
            <person name="Hossen Q.M.M."/>
            <person name="Hossain M.Z."/>
            <person name="Ahmed B."/>
            <person name="Rahim S."/>
            <person name="Rahman M.S."/>
            <person name="Alam M.M."/>
            <person name="Hou S."/>
            <person name="Wan X."/>
            <person name="Saito J.A."/>
            <person name="Alam M."/>
        </authorList>
    </citation>
    <scope>NUCLEOTIDE SEQUENCE [LARGE SCALE GENOMIC DNA]</scope>
    <source>
        <strain evidence="2 3">MS6</strain>
    </source>
</reference>
<organism evidence="2 3">
    <name type="scientific">Macrophomina phaseolina (strain MS6)</name>
    <name type="common">Charcoal rot fungus</name>
    <dbReference type="NCBI Taxonomy" id="1126212"/>
    <lineage>
        <taxon>Eukaryota</taxon>
        <taxon>Fungi</taxon>
        <taxon>Dikarya</taxon>
        <taxon>Ascomycota</taxon>
        <taxon>Pezizomycotina</taxon>
        <taxon>Dothideomycetes</taxon>
        <taxon>Dothideomycetes incertae sedis</taxon>
        <taxon>Botryosphaeriales</taxon>
        <taxon>Botryosphaeriaceae</taxon>
        <taxon>Macrophomina</taxon>
    </lineage>
</organism>
<feature type="region of interest" description="Disordered" evidence="1">
    <location>
        <begin position="223"/>
        <end position="257"/>
    </location>
</feature>
<accession>K2RIA4</accession>
<name>K2RIA4_MACPH</name>
<feature type="compositionally biased region" description="Basic and acidic residues" evidence="1">
    <location>
        <begin position="10"/>
        <end position="33"/>
    </location>
</feature>
<dbReference type="InParanoid" id="K2RIA4"/>
<evidence type="ECO:0000313" key="3">
    <source>
        <dbReference type="Proteomes" id="UP000007129"/>
    </source>
</evidence>
<dbReference type="OrthoDB" id="10682342at2759"/>
<dbReference type="HOGENOM" id="CLU_1082101_0_0_1"/>
<evidence type="ECO:0000313" key="2">
    <source>
        <dbReference type="EMBL" id="EKG12537.1"/>
    </source>
</evidence>
<feature type="region of interest" description="Disordered" evidence="1">
    <location>
        <begin position="1"/>
        <end position="163"/>
    </location>
</feature>
<dbReference type="VEuPathDB" id="FungiDB:MPH_10337"/>